<keyword evidence="21 27" id="KW-0830">Ubiquinone</keyword>
<dbReference type="InterPro" id="IPR001041">
    <property type="entry name" value="2Fe-2S_ferredoxin-type"/>
</dbReference>
<dbReference type="HAMAP" id="MF_00430">
    <property type="entry name" value="NqrF"/>
    <property type="match status" value="1"/>
</dbReference>
<dbReference type="RefSeq" id="WP_138988483.1">
    <property type="nucleotide sequence ID" value="NZ_CP043869.1"/>
</dbReference>
<evidence type="ECO:0000256" key="16">
    <source>
        <dbReference type="ARBA" id="ARBA00023004"/>
    </source>
</evidence>
<evidence type="ECO:0000256" key="12">
    <source>
        <dbReference type="ARBA" id="ARBA00022714"/>
    </source>
</evidence>
<dbReference type="SUPFAM" id="SSF63380">
    <property type="entry name" value="Riboflavin synthase domain-like"/>
    <property type="match status" value="1"/>
</dbReference>
<keyword evidence="13 27" id="KW-0479">Metal-binding</keyword>
<keyword evidence="27" id="KW-0812">Transmembrane</keyword>
<keyword evidence="11 27" id="KW-0285">Flavoprotein</keyword>
<evidence type="ECO:0000256" key="10">
    <source>
        <dbReference type="ARBA" id="ARBA00022519"/>
    </source>
</evidence>
<dbReference type="GO" id="GO:0009055">
    <property type="term" value="F:electron transfer activity"/>
    <property type="evidence" value="ECO:0007669"/>
    <property type="project" value="UniProtKB-UniRule"/>
</dbReference>
<keyword evidence="15 27" id="KW-1278">Translocase</keyword>
<dbReference type="Gene3D" id="2.40.30.10">
    <property type="entry name" value="Translation factors"/>
    <property type="match status" value="1"/>
</dbReference>
<evidence type="ECO:0000256" key="7">
    <source>
        <dbReference type="ARBA" id="ARBA00019729"/>
    </source>
</evidence>
<dbReference type="Pfam" id="PF00175">
    <property type="entry name" value="NAD_binding_1"/>
    <property type="match status" value="1"/>
</dbReference>
<dbReference type="PRINTS" id="PR00371">
    <property type="entry name" value="FPNCR"/>
</dbReference>
<dbReference type="Gene3D" id="3.40.50.80">
    <property type="entry name" value="Nucleotide-binding domain of ferredoxin-NADP reductase (FNR) module"/>
    <property type="match status" value="1"/>
</dbReference>
<keyword evidence="14 27" id="KW-0274">FAD</keyword>
<evidence type="ECO:0000256" key="25">
    <source>
        <dbReference type="ARBA" id="ARBA00030787"/>
    </source>
</evidence>
<evidence type="ECO:0000256" key="17">
    <source>
        <dbReference type="ARBA" id="ARBA00023014"/>
    </source>
</evidence>
<evidence type="ECO:0000256" key="18">
    <source>
        <dbReference type="ARBA" id="ARBA00023027"/>
    </source>
</evidence>
<evidence type="ECO:0000313" key="31">
    <source>
        <dbReference type="Proteomes" id="UP000324760"/>
    </source>
</evidence>
<keyword evidence="18 27" id="KW-0520">NAD</keyword>
<name>A0A5P1R9S3_9GAMM</name>
<reference evidence="30 31" key="1">
    <citation type="journal article" date="2019" name="Biochem. Eng. J.">
        <title>Metabolic engineering of the marine bacteria Neptunomonas concharum for the production of acetoin and meso-2,3-butanediol from acetate.</title>
        <authorList>
            <person name="Li W."/>
            <person name="Pu N."/>
            <person name="Liu C.-X."/>
            <person name="Yuan Q.-P."/>
            <person name="Li Z.-J."/>
        </authorList>
    </citation>
    <scope>NUCLEOTIDE SEQUENCE [LARGE SCALE GENOMIC DNA]</scope>
    <source>
        <strain evidence="30 31">JCM17730</strain>
    </source>
</reference>
<dbReference type="InterPro" id="IPR017938">
    <property type="entry name" value="Riboflavin_synthase-like_b-brl"/>
</dbReference>
<comment type="function">
    <text evidence="2 27">NQR complex catalyzes the reduction of ubiquinone-1 to ubiquinol by two successive reactions, coupled with the transport of Na(+) ions from the cytoplasm to the periplasm. The first step is catalyzed by NqrF, which accepts electrons from NADH and reduces ubiquinone-1 to ubisemiquinone by a one-electron transfer pathway.</text>
</comment>
<evidence type="ECO:0000256" key="22">
    <source>
        <dbReference type="ARBA" id="ARBA00023136"/>
    </source>
</evidence>
<dbReference type="PROSITE" id="PS51085">
    <property type="entry name" value="2FE2S_FER_2"/>
    <property type="match status" value="1"/>
</dbReference>
<evidence type="ECO:0000256" key="23">
    <source>
        <dbReference type="ARBA" id="ARBA00023201"/>
    </source>
</evidence>
<accession>A0A5P1R9S3</accession>
<sequence length="409" mass="45844">MNAEIVLGVVMFTVVVLALVAVILAARSKLVSSGDVTIHINEDPEKSITVPAGGKLLQTLANAGIFVPSACGGGGTCAQCKCQVLDGGGSMLPTEESHFTMREAKDGWRLSCQVAVKQDMNIELEEEIFGVKKWECTVESNPNVATFIKELTLRLPEGENVDFRAGGYVQLECPPHEVHYKDFDIEEEYRGDWDKFNQWKYVSKVTEPVIRAYSMANYPEERGVVKFNIRIASPPPGKDDLPPGQMSSYVFSLKPGDKITVYGPFGEFFAKDTDNEMVFIGGGAGMAPMRSHIFDQLKRLNSKRKISFWYGARSLRECFYNEEYDQLAAENDNFKWHLALSDPQPEDNWDGMTGFIHNVLYENYLKDHEAPEDCEYYMCGPPMMNAAVIQMLLDLGVERENIFLDDFGG</sequence>
<dbReference type="InterPro" id="IPR017927">
    <property type="entry name" value="FAD-bd_FR_type"/>
</dbReference>
<dbReference type="Pfam" id="PF00970">
    <property type="entry name" value="FAD_binding_6"/>
    <property type="match status" value="1"/>
</dbReference>
<dbReference type="AlphaFoldDB" id="A0A5P1R9S3"/>
<keyword evidence="16 27" id="KW-0408">Iron</keyword>
<dbReference type="SUPFAM" id="SSF52343">
    <property type="entry name" value="Ferredoxin reductase-like, C-terminal NADP-linked domain"/>
    <property type="match status" value="1"/>
</dbReference>
<keyword evidence="12 27" id="KW-0001">2Fe-2S</keyword>
<dbReference type="PANTHER" id="PTHR43644">
    <property type="entry name" value="NA(+)-TRANSLOCATING NADH-QUINONE REDUCTASE SUBUNIT"/>
    <property type="match status" value="1"/>
</dbReference>
<dbReference type="PROSITE" id="PS51384">
    <property type="entry name" value="FAD_FR"/>
    <property type="match status" value="1"/>
</dbReference>
<dbReference type="GO" id="GO:0051537">
    <property type="term" value="F:2 iron, 2 sulfur cluster binding"/>
    <property type="evidence" value="ECO:0007669"/>
    <property type="project" value="UniProtKB-KW"/>
</dbReference>
<feature type="binding site" evidence="27">
    <location>
        <position position="77"/>
    </location>
    <ligand>
        <name>[2Fe-2S] cluster</name>
        <dbReference type="ChEBI" id="CHEBI:190135"/>
    </ligand>
</feature>
<keyword evidence="23 27" id="KW-0739">Sodium transport</keyword>
<keyword evidence="17 27" id="KW-0411">Iron-sulfur</keyword>
<evidence type="ECO:0000256" key="5">
    <source>
        <dbReference type="ARBA" id="ARBA00011309"/>
    </source>
</evidence>
<evidence type="ECO:0000259" key="28">
    <source>
        <dbReference type="PROSITE" id="PS51085"/>
    </source>
</evidence>
<feature type="binding site" evidence="27">
    <location>
        <position position="71"/>
    </location>
    <ligand>
        <name>[2Fe-2S] cluster</name>
        <dbReference type="ChEBI" id="CHEBI:190135"/>
    </ligand>
</feature>
<dbReference type="KEGG" id="ncu:F0U83_06580"/>
<evidence type="ECO:0000256" key="13">
    <source>
        <dbReference type="ARBA" id="ARBA00022723"/>
    </source>
</evidence>
<evidence type="ECO:0000256" key="19">
    <source>
        <dbReference type="ARBA" id="ARBA00023053"/>
    </source>
</evidence>
<evidence type="ECO:0000256" key="8">
    <source>
        <dbReference type="ARBA" id="ARBA00022448"/>
    </source>
</evidence>
<dbReference type="SUPFAM" id="SSF54292">
    <property type="entry name" value="2Fe-2S ferredoxin-like"/>
    <property type="match status" value="1"/>
</dbReference>
<keyword evidence="9 27" id="KW-1003">Cell membrane</keyword>
<dbReference type="InterPro" id="IPR001433">
    <property type="entry name" value="OxRdtase_FAD/NAD-bd"/>
</dbReference>
<dbReference type="EMBL" id="CP043869">
    <property type="protein sequence ID" value="QEQ96394.1"/>
    <property type="molecule type" value="Genomic_DNA"/>
</dbReference>
<dbReference type="FunFam" id="3.40.50.80:FF:000014">
    <property type="entry name" value="Na(+)-translocating NADH-quinone reductase subunit F"/>
    <property type="match status" value="1"/>
</dbReference>
<dbReference type="Proteomes" id="UP000324760">
    <property type="component" value="Chromosome"/>
</dbReference>
<keyword evidence="31" id="KW-1185">Reference proteome</keyword>
<keyword evidence="8 27" id="KW-0813">Transport</keyword>
<evidence type="ECO:0000259" key="29">
    <source>
        <dbReference type="PROSITE" id="PS51384"/>
    </source>
</evidence>
<dbReference type="InterPro" id="IPR039261">
    <property type="entry name" value="FNR_nucleotide-bd"/>
</dbReference>
<evidence type="ECO:0000256" key="27">
    <source>
        <dbReference type="HAMAP-Rule" id="MF_00430"/>
    </source>
</evidence>
<dbReference type="Gene3D" id="3.10.20.30">
    <property type="match status" value="1"/>
</dbReference>
<proteinExistence type="inferred from homology"/>
<evidence type="ECO:0000256" key="11">
    <source>
        <dbReference type="ARBA" id="ARBA00022630"/>
    </source>
</evidence>
<keyword evidence="22 27" id="KW-0472">Membrane</keyword>
<dbReference type="InterPro" id="IPR036010">
    <property type="entry name" value="2Fe-2S_ferredoxin-like_sf"/>
</dbReference>
<gene>
    <name evidence="27 30" type="primary">nqrF</name>
    <name evidence="30" type="ORF">F0U83_06580</name>
</gene>
<dbReference type="GO" id="GO:0006814">
    <property type="term" value="P:sodium ion transport"/>
    <property type="evidence" value="ECO:0007669"/>
    <property type="project" value="UniProtKB-UniRule"/>
</dbReference>
<protein>
    <recommendedName>
        <fullName evidence="7 27">Na(+)-translocating NADH-quinone reductase subunit F</fullName>
        <shortName evidence="27">Na(+)-NQR subunit F</shortName>
        <shortName evidence="27">Na(+)-translocating NQR subunit F</shortName>
        <ecNumber evidence="6 27">7.2.1.1</ecNumber>
    </recommendedName>
    <alternativeName>
        <fullName evidence="25 27">NQR complex subunit F</fullName>
    </alternativeName>
    <alternativeName>
        <fullName evidence="24 27">NQR-1 subunit F</fullName>
    </alternativeName>
</protein>
<dbReference type="Pfam" id="PF00111">
    <property type="entry name" value="Fer2"/>
    <property type="match status" value="1"/>
</dbReference>
<evidence type="ECO:0000256" key="24">
    <source>
        <dbReference type="ARBA" id="ARBA00030032"/>
    </source>
</evidence>
<dbReference type="InterPro" id="IPR008333">
    <property type="entry name" value="Cbr1-like_FAD-bd_dom"/>
</dbReference>
<organism evidence="30 31">
    <name type="scientific">Neptunomonas concharum</name>
    <dbReference type="NCBI Taxonomy" id="1031538"/>
    <lineage>
        <taxon>Bacteria</taxon>
        <taxon>Pseudomonadati</taxon>
        <taxon>Pseudomonadota</taxon>
        <taxon>Gammaproteobacteria</taxon>
        <taxon>Oceanospirillales</taxon>
        <taxon>Oceanospirillaceae</taxon>
        <taxon>Neptunomonas</taxon>
    </lineage>
</organism>
<dbReference type="NCBIfam" id="TIGR01941">
    <property type="entry name" value="nqrF"/>
    <property type="match status" value="1"/>
</dbReference>
<comment type="cofactor">
    <cofactor evidence="27">
        <name>[2Fe-2S] cluster</name>
        <dbReference type="ChEBI" id="CHEBI:190135"/>
    </cofactor>
    <text evidence="27">Binds 1 [2Fe-2S] cluster.</text>
</comment>
<evidence type="ECO:0000256" key="21">
    <source>
        <dbReference type="ARBA" id="ARBA00023075"/>
    </source>
</evidence>
<comment type="subcellular location">
    <subcellularLocation>
        <location evidence="3">Cell inner membrane</location>
    </subcellularLocation>
    <subcellularLocation>
        <location evidence="27">Cell membrane</location>
        <topology evidence="27">Single-pass membrane protein</topology>
    </subcellularLocation>
</comment>
<evidence type="ECO:0000256" key="15">
    <source>
        <dbReference type="ARBA" id="ARBA00022967"/>
    </source>
</evidence>
<evidence type="ECO:0000256" key="9">
    <source>
        <dbReference type="ARBA" id="ARBA00022475"/>
    </source>
</evidence>
<dbReference type="GO" id="GO:0005886">
    <property type="term" value="C:plasma membrane"/>
    <property type="evidence" value="ECO:0007669"/>
    <property type="project" value="UniProtKB-SubCell"/>
</dbReference>
<dbReference type="EC" id="7.2.1.1" evidence="6 27"/>
<dbReference type="InterPro" id="IPR012675">
    <property type="entry name" value="Beta-grasp_dom_sf"/>
</dbReference>
<keyword evidence="20 27" id="KW-0406">Ion transport</keyword>
<dbReference type="GO" id="GO:0046872">
    <property type="term" value="F:metal ion binding"/>
    <property type="evidence" value="ECO:0007669"/>
    <property type="project" value="UniProtKB-KW"/>
</dbReference>
<evidence type="ECO:0000256" key="26">
    <source>
        <dbReference type="ARBA" id="ARBA00048891"/>
    </source>
</evidence>
<evidence type="ECO:0000256" key="6">
    <source>
        <dbReference type="ARBA" id="ARBA00013099"/>
    </source>
</evidence>
<dbReference type="InterPro" id="IPR001709">
    <property type="entry name" value="Flavoprot_Pyr_Nucl_cyt_Rdtase"/>
</dbReference>
<evidence type="ECO:0000256" key="2">
    <source>
        <dbReference type="ARBA" id="ARBA00002972"/>
    </source>
</evidence>
<feature type="domain" description="2Fe-2S ferredoxin-type" evidence="28">
    <location>
        <begin position="34"/>
        <end position="128"/>
    </location>
</feature>
<dbReference type="PIRSF" id="PIRSF000044">
    <property type="entry name" value="Cis_Diol_DH_RD"/>
    <property type="match status" value="1"/>
</dbReference>
<feature type="transmembrane region" description="Helical" evidence="27">
    <location>
        <begin position="6"/>
        <end position="26"/>
    </location>
</feature>
<evidence type="ECO:0000256" key="3">
    <source>
        <dbReference type="ARBA" id="ARBA00004533"/>
    </source>
</evidence>
<dbReference type="CDD" id="cd00207">
    <property type="entry name" value="fer2"/>
    <property type="match status" value="1"/>
</dbReference>
<comment type="catalytic activity">
    <reaction evidence="26 27">
        <text>a ubiquinone + n Na(+)(in) + NADH + H(+) = a ubiquinol + n Na(+)(out) + NAD(+)</text>
        <dbReference type="Rhea" id="RHEA:47748"/>
        <dbReference type="Rhea" id="RHEA-COMP:9565"/>
        <dbReference type="Rhea" id="RHEA-COMP:9566"/>
        <dbReference type="ChEBI" id="CHEBI:15378"/>
        <dbReference type="ChEBI" id="CHEBI:16389"/>
        <dbReference type="ChEBI" id="CHEBI:17976"/>
        <dbReference type="ChEBI" id="CHEBI:29101"/>
        <dbReference type="ChEBI" id="CHEBI:57540"/>
        <dbReference type="ChEBI" id="CHEBI:57945"/>
        <dbReference type="EC" id="7.2.1.1"/>
    </reaction>
</comment>
<comment type="subunit">
    <text evidence="5 27">Composed of six subunits; NqrA, NqrB, NqrC, NqrD, NqrE and NqrF.</text>
</comment>
<dbReference type="CDD" id="cd06188">
    <property type="entry name" value="NADH_quinone_reductase"/>
    <property type="match status" value="1"/>
</dbReference>
<dbReference type="OrthoDB" id="9806195at2"/>
<comment type="cofactor">
    <cofactor evidence="1 27">
        <name>FAD</name>
        <dbReference type="ChEBI" id="CHEBI:57692"/>
    </cofactor>
</comment>
<dbReference type="GO" id="GO:0016655">
    <property type="term" value="F:oxidoreductase activity, acting on NAD(P)H, quinone or similar compound as acceptor"/>
    <property type="evidence" value="ECO:0007669"/>
    <property type="project" value="InterPro"/>
</dbReference>
<dbReference type="InterPro" id="IPR010205">
    <property type="entry name" value="NqrF"/>
</dbReference>
<dbReference type="PANTHER" id="PTHR43644:SF1">
    <property type="entry name" value="NAD(P)H-FLAVIN REDUCTASE"/>
    <property type="match status" value="1"/>
</dbReference>
<feature type="binding site" evidence="27">
    <location>
        <position position="80"/>
    </location>
    <ligand>
        <name>[2Fe-2S] cluster</name>
        <dbReference type="ChEBI" id="CHEBI:190135"/>
    </ligand>
</feature>
<evidence type="ECO:0000256" key="14">
    <source>
        <dbReference type="ARBA" id="ARBA00022827"/>
    </source>
</evidence>
<feature type="binding site" evidence="27">
    <location>
        <position position="112"/>
    </location>
    <ligand>
        <name>[2Fe-2S] cluster</name>
        <dbReference type="ChEBI" id="CHEBI:190135"/>
    </ligand>
</feature>
<feature type="domain" description="FAD-binding FR-type" evidence="29">
    <location>
        <begin position="131"/>
        <end position="271"/>
    </location>
</feature>
<evidence type="ECO:0000256" key="1">
    <source>
        <dbReference type="ARBA" id="ARBA00001974"/>
    </source>
</evidence>
<evidence type="ECO:0000313" key="30">
    <source>
        <dbReference type="EMBL" id="QEQ96394.1"/>
    </source>
</evidence>
<evidence type="ECO:0000256" key="4">
    <source>
        <dbReference type="ARBA" id="ARBA00005570"/>
    </source>
</evidence>
<comment type="similarity">
    <text evidence="4 27">Belongs to the NqrF family.</text>
</comment>
<keyword evidence="10" id="KW-0997">Cell inner membrane</keyword>
<keyword evidence="19 27" id="KW-0915">Sodium</keyword>
<keyword evidence="27" id="KW-1133">Transmembrane helix</keyword>
<evidence type="ECO:0000256" key="20">
    <source>
        <dbReference type="ARBA" id="ARBA00023065"/>
    </source>
</evidence>